<reference evidence="1" key="1">
    <citation type="submission" date="2014-09" db="EMBL/GenBank/DDBJ databases">
        <authorList>
            <person name="Magalhaes I.L.F."/>
            <person name="Oliveira U."/>
            <person name="Santos F.R."/>
            <person name="Vidigal T.H.D.A."/>
            <person name="Brescovit A.D."/>
            <person name="Santos A.J."/>
        </authorList>
    </citation>
    <scope>NUCLEOTIDE SEQUENCE</scope>
    <source>
        <tissue evidence="1">Shoot tissue taken approximately 20 cm above the soil surface</tissue>
    </source>
</reference>
<sequence>MLTRAHNNNFIDIQKICRFAKLKMKFHLFSSLIANLAISQQAPKCFTSKLIFCHLSVNSNVACFGPRNPGM</sequence>
<dbReference type="AlphaFoldDB" id="A0A0A9IND6"/>
<name>A0A0A9IND6_ARUDO</name>
<accession>A0A0A9IND6</accession>
<reference evidence="1" key="2">
    <citation type="journal article" date="2015" name="Data Brief">
        <title>Shoot transcriptome of the giant reed, Arundo donax.</title>
        <authorList>
            <person name="Barrero R.A."/>
            <person name="Guerrero F.D."/>
            <person name="Moolhuijzen P."/>
            <person name="Goolsby J.A."/>
            <person name="Tidwell J."/>
            <person name="Bellgard S.E."/>
            <person name="Bellgard M.I."/>
        </authorList>
    </citation>
    <scope>NUCLEOTIDE SEQUENCE</scope>
    <source>
        <tissue evidence="1">Shoot tissue taken approximately 20 cm above the soil surface</tissue>
    </source>
</reference>
<protein>
    <submittedName>
        <fullName evidence="1">Uncharacterized protein</fullName>
    </submittedName>
</protein>
<evidence type="ECO:0000313" key="1">
    <source>
        <dbReference type="EMBL" id="JAD85656.1"/>
    </source>
</evidence>
<proteinExistence type="predicted"/>
<dbReference type="EMBL" id="GBRH01212239">
    <property type="protein sequence ID" value="JAD85656.1"/>
    <property type="molecule type" value="Transcribed_RNA"/>
</dbReference>
<organism evidence="1">
    <name type="scientific">Arundo donax</name>
    <name type="common">Giant reed</name>
    <name type="synonym">Donax arundinaceus</name>
    <dbReference type="NCBI Taxonomy" id="35708"/>
    <lineage>
        <taxon>Eukaryota</taxon>
        <taxon>Viridiplantae</taxon>
        <taxon>Streptophyta</taxon>
        <taxon>Embryophyta</taxon>
        <taxon>Tracheophyta</taxon>
        <taxon>Spermatophyta</taxon>
        <taxon>Magnoliopsida</taxon>
        <taxon>Liliopsida</taxon>
        <taxon>Poales</taxon>
        <taxon>Poaceae</taxon>
        <taxon>PACMAD clade</taxon>
        <taxon>Arundinoideae</taxon>
        <taxon>Arundineae</taxon>
        <taxon>Arundo</taxon>
    </lineage>
</organism>